<dbReference type="EMBL" id="LQBP01000009">
    <property type="protein sequence ID" value="KUJ77580.1"/>
    <property type="molecule type" value="Genomic_DNA"/>
</dbReference>
<dbReference type="GO" id="GO:0016491">
    <property type="term" value="F:oxidoreductase activity"/>
    <property type="evidence" value="ECO:0007669"/>
    <property type="project" value="InterPro"/>
</dbReference>
<gene>
    <name evidence="2" type="ORF">AVO44_16880</name>
</gene>
<dbReference type="InterPro" id="IPR047262">
    <property type="entry name" value="PRX-like1"/>
</dbReference>
<dbReference type="RefSeq" id="WP_068339417.1">
    <property type="nucleotide sequence ID" value="NZ_LQBP01000009.1"/>
</dbReference>
<dbReference type="InterPro" id="IPR013766">
    <property type="entry name" value="Thioredoxin_domain"/>
</dbReference>
<dbReference type="PANTHER" id="PTHR43640:SF1">
    <property type="entry name" value="THIOREDOXIN-DEPENDENT PEROXIREDOXIN"/>
    <property type="match status" value="1"/>
</dbReference>
<dbReference type="CDD" id="cd02969">
    <property type="entry name" value="PRX_like1"/>
    <property type="match status" value="1"/>
</dbReference>
<feature type="domain" description="Thioredoxin" evidence="1">
    <location>
        <begin position="8"/>
        <end position="159"/>
    </location>
</feature>
<dbReference type="Gene3D" id="3.40.30.10">
    <property type="entry name" value="Glutaredoxin"/>
    <property type="match status" value="1"/>
</dbReference>
<dbReference type="GO" id="GO:0016209">
    <property type="term" value="F:antioxidant activity"/>
    <property type="evidence" value="ECO:0007669"/>
    <property type="project" value="InterPro"/>
</dbReference>
<sequence>MLLDTPICDFGWKAPDFTLRDPDGHAFTMSQNLGENGLLVAFLCNHCPYVQAIADRLAEDTSTLLDEGIGVLGVMSNDYHAVPTDGPAYMRSFTARSGWRFPYLIDEDQSVGKSWGAVCTPDFFGLNAKGELQYRGRLDNTRLDTTSNRTRELVEAMRQISQSGHGPEKQMPSMGCSIKWRKM</sequence>
<evidence type="ECO:0000259" key="1">
    <source>
        <dbReference type="PROSITE" id="PS51352"/>
    </source>
</evidence>
<dbReference type="InterPro" id="IPR000866">
    <property type="entry name" value="AhpC/TSA"/>
</dbReference>
<dbReference type="PANTHER" id="PTHR43640">
    <property type="entry name" value="OS07G0260300 PROTEIN"/>
    <property type="match status" value="1"/>
</dbReference>
<reference evidence="3" key="1">
    <citation type="submission" date="2015-12" db="EMBL/GenBank/DDBJ databases">
        <authorList>
            <person name="Zhang G."/>
            <person name="Stingl U."/>
        </authorList>
    </citation>
    <scope>NUCLEOTIDE SEQUENCE [LARGE SCALE GENOMIC DNA]</scope>
    <source>
        <strain evidence="3">ZGT108</strain>
    </source>
</reference>
<evidence type="ECO:0000313" key="2">
    <source>
        <dbReference type="EMBL" id="KUJ77580.1"/>
    </source>
</evidence>
<dbReference type="SUPFAM" id="SSF52833">
    <property type="entry name" value="Thioredoxin-like"/>
    <property type="match status" value="1"/>
</dbReference>
<dbReference type="Proteomes" id="UP000053690">
    <property type="component" value="Unassembled WGS sequence"/>
</dbReference>
<keyword evidence="3" id="KW-1185">Reference proteome</keyword>
<proteinExistence type="predicted"/>
<dbReference type="PROSITE" id="PS51352">
    <property type="entry name" value="THIOREDOXIN_2"/>
    <property type="match status" value="1"/>
</dbReference>
<accession>A0A0X3TW37</accession>
<protein>
    <submittedName>
        <fullName evidence="2">Alkyl hydroperoxide reductase</fullName>
    </submittedName>
</protein>
<organism evidence="2 3">
    <name type="scientific">Ruegeria profundi</name>
    <dbReference type="NCBI Taxonomy" id="1685378"/>
    <lineage>
        <taxon>Bacteria</taxon>
        <taxon>Pseudomonadati</taxon>
        <taxon>Pseudomonadota</taxon>
        <taxon>Alphaproteobacteria</taxon>
        <taxon>Rhodobacterales</taxon>
        <taxon>Roseobacteraceae</taxon>
        <taxon>Ruegeria</taxon>
    </lineage>
</organism>
<dbReference type="InterPro" id="IPR036249">
    <property type="entry name" value="Thioredoxin-like_sf"/>
</dbReference>
<name>A0A0X3TW37_9RHOB</name>
<dbReference type="STRING" id="1685378.AVO44_16880"/>
<dbReference type="Pfam" id="PF00578">
    <property type="entry name" value="AhpC-TSA"/>
    <property type="match status" value="1"/>
</dbReference>
<dbReference type="OrthoDB" id="9809746at2"/>
<evidence type="ECO:0000313" key="3">
    <source>
        <dbReference type="Proteomes" id="UP000053690"/>
    </source>
</evidence>
<comment type="caution">
    <text evidence="2">The sequence shown here is derived from an EMBL/GenBank/DDBJ whole genome shotgun (WGS) entry which is preliminary data.</text>
</comment>
<dbReference type="AlphaFoldDB" id="A0A0X3TW37"/>